<organism evidence="3 4">
    <name type="scientific">Serratia odorifera DSM 4582</name>
    <dbReference type="NCBI Taxonomy" id="667129"/>
    <lineage>
        <taxon>Bacteria</taxon>
        <taxon>Pseudomonadati</taxon>
        <taxon>Pseudomonadota</taxon>
        <taxon>Gammaproteobacteria</taxon>
        <taxon>Enterobacterales</taxon>
        <taxon>Yersiniaceae</taxon>
        <taxon>Serratia</taxon>
    </lineage>
</organism>
<dbReference type="InterPro" id="IPR009554">
    <property type="entry name" value="Phageshock_PspB"/>
</dbReference>
<keyword evidence="2" id="KW-1133">Transmembrane helix</keyword>
<evidence type="ECO:0000256" key="1">
    <source>
        <dbReference type="SAM" id="Coils"/>
    </source>
</evidence>
<dbReference type="GO" id="GO:0006355">
    <property type="term" value="P:regulation of DNA-templated transcription"/>
    <property type="evidence" value="ECO:0007669"/>
    <property type="project" value="InterPro"/>
</dbReference>
<keyword evidence="4" id="KW-1185">Reference proteome</keyword>
<comment type="caution">
    <text evidence="3">The sequence shown here is derived from an EMBL/GenBank/DDBJ whole genome shotgun (WGS) entry which is preliminary data.</text>
</comment>
<proteinExistence type="predicted"/>
<feature type="coiled-coil region" evidence="1">
    <location>
        <begin position="57"/>
        <end position="84"/>
    </location>
</feature>
<reference evidence="3 4" key="1">
    <citation type="submission" date="2010-01" db="EMBL/GenBank/DDBJ databases">
        <authorList>
            <person name="Muzny D."/>
            <person name="Qin X."/>
            <person name="Deng J."/>
            <person name="Jiang H."/>
            <person name="Liu Y."/>
            <person name="Qu J."/>
            <person name="Song X.-Z."/>
            <person name="Zhang L."/>
            <person name="Thornton R."/>
            <person name="Coyle M."/>
            <person name="Francisco L."/>
            <person name="Jackson L."/>
            <person name="Javaid M."/>
            <person name="Korchina V."/>
            <person name="Kovar C."/>
            <person name="Mata R."/>
            <person name="Mathew T."/>
            <person name="Ngo R."/>
            <person name="Nguyen L."/>
            <person name="Nguyen N."/>
            <person name="Okwuonu G."/>
            <person name="Ongeri F."/>
            <person name="Pham C."/>
            <person name="Simmons D."/>
            <person name="Wilczek-Boney K."/>
            <person name="Hale W."/>
            <person name="Jakkamsetti A."/>
            <person name="Pham P."/>
            <person name="Ruth R."/>
            <person name="San Lucas F."/>
            <person name="Warren J."/>
            <person name="Zhang J."/>
            <person name="Zhao Z."/>
            <person name="Zhou C."/>
            <person name="Zhu D."/>
            <person name="Lee S."/>
            <person name="Bess C."/>
            <person name="Blankenburg K."/>
            <person name="Forbes L."/>
            <person name="Fu Q."/>
            <person name="Gubbala S."/>
            <person name="Hirani K."/>
            <person name="Jayaseelan J.C."/>
            <person name="Lara F."/>
            <person name="Munidasa M."/>
            <person name="Palculict T."/>
            <person name="Patil S."/>
            <person name="Pu L.-L."/>
            <person name="Saada N."/>
            <person name="Tang L."/>
            <person name="Weissenberger G."/>
            <person name="Zhu Y."/>
            <person name="Hemphill L."/>
            <person name="Shang Y."/>
            <person name="Youmans B."/>
            <person name="Ayvaz T."/>
            <person name="Ross M."/>
            <person name="Santibanez J."/>
            <person name="Aqrawi P."/>
            <person name="Gross S."/>
            <person name="Joshi V."/>
            <person name="Fowler G."/>
            <person name="Nazareth L."/>
            <person name="Reid J."/>
            <person name="Worley K."/>
            <person name="Petrosino J."/>
            <person name="Highlander S."/>
            <person name="Gibbs R."/>
        </authorList>
    </citation>
    <scope>NUCLEOTIDE SEQUENCE [LARGE SCALE GENOMIC DNA]</scope>
    <source>
        <strain evidence="3 4">DSM 4582</strain>
    </source>
</reference>
<dbReference type="EMBL" id="ADBY01000051">
    <property type="protein sequence ID" value="EFE94735.1"/>
    <property type="molecule type" value="Genomic_DNA"/>
</dbReference>
<evidence type="ECO:0000256" key="2">
    <source>
        <dbReference type="SAM" id="Phobius"/>
    </source>
</evidence>
<dbReference type="Pfam" id="PF06667">
    <property type="entry name" value="PspB"/>
    <property type="match status" value="1"/>
</dbReference>
<dbReference type="AlphaFoldDB" id="D4E606"/>
<keyword evidence="2" id="KW-0472">Membrane</keyword>
<protein>
    <submittedName>
        <fullName evidence="3">Phage shock protein B</fullName>
    </submittedName>
</protein>
<dbReference type="Proteomes" id="UP000005723">
    <property type="component" value="Unassembled WGS sequence"/>
</dbReference>
<gene>
    <name evidence="3" type="primary">pspB</name>
    <name evidence="3" type="ORF">HMPREF0758_3606</name>
</gene>
<evidence type="ECO:0000313" key="4">
    <source>
        <dbReference type="Proteomes" id="UP000005723"/>
    </source>
</evidence>
<feature type="transmembrane region" description="Helical" evidence="2">
    <location>
        <begin position="21"/>
        <end position="44"/>
    </location>
</feature>
<dbReference type="HOGENOM" id="CLU_178570_0_0_6"/>
<name>D4E606_SEROD</name>
<accession>D4E606</accession>
<evidence type="ECO:0000313" key="3">
    <source>
        <dbReference type="EMBL" id="EFE94735.1"/>
    </source>
</evidence>
<sequence>MLQRPPVWRPPMKDDIRRKKMSALLLAIPLTIFVLFVAPIWLWLHYSNRQQSGIQLSHQEMQRLAQLTDDAKRMRERIQALEEILDAEHPNWRQS</sequence>
<dbReference type="NCBIfam" id="TIGR02976">
    <property type="entry name" value="phageshock_pspB"/>
    <property type="match status" value="1"/>
</dbReference>
<keyword evidence="2" id="KW-0812">Transmembrane</keyword>
<dbReference type="STRING" id="667129.HMPREF0758_3606"/>
<dbReference type="GO" id="GO:0009271">
    <property type="term" value="P:phage shock"/>
    <property type="evidence" value="ECO:0007669"/>
    <property type="project" value="InterPro"/>
</dbReference>
<dbReference type="NCBIfam" id="NF006993">
    <property type="entry name" value="PRK09458.1"/>
    <property type="match status" value="1"/>
</dbReference>
<keyword evidence="1" id="KW-0175">Coiled coil</keyword>